<evidence type="ECO:0000256" key="1">
    <source>
        <dbReference type="SAM" id="Phobius"/>
    </source>
</evidence>
<dbReference type="EMBL" id="LPZR01000127">
    <property type="protein sequence ID" value="KYO53099.1"/>
    <property type="molecule type" value="Genomic_DNA"/>
</dbReference>
<evidence type="ECO:0000313" key="5">
    <source>
        <dbReference type="Proteomes" id="UP000257706"/>
    </source>
</evidence>
<keyword evidence="1" id="KW-0472">Membrane</keyword>
<keyword evidence="1" id="KW-0812">Transmembrane</keyword>
<accession>A0A162L3J6</accession>
<evidence type="ECO:0000313" key="3">
    <source>
        <dbReference type="EMBL" id="KYO53099.1"/>
    </source>
</evidence>
<feature type="transmembrane region" description="Helical" evidence="1">
    <location>
        <begin position="35"/>
        <end position="53"/>
    </location>
</feature>
<reference evidence="3 4" key="1">
    <citation type="submission" date="2015-12" db="EMBL/GenBank/DDBJ databases">
        <title>Genome sequence of Tistrella mobilis MCCC 1A02139.</title>
        <authorList>
            <person name="Lu L."/>
            <person name="Lai Q."/>
            <person name="Shao Z."/>
            <person name="Qian P."/>
        </authorList>
    </citation>
    <scope>NUCLEOTIDE SEQUENCE [LARGE SCALE GENOMIC DNA]</scope>
    <source>
        <strain evidence="3 4">MCCC 1A02139</strain>
    </source>
</reference>
<dbReference type="OrthoDB" id="4759734at2"/>
<proteinExistence type="predicted"/>
<sequence length="74" mass="8385">MPDRWRRALIVFTLVWMTFVTAVTGADPAHPLFDGFFLVPLAAWILALLVHGLRNRGRQERPPVNPDSRPPRGP</sequence>
<dbReference type="Proteomes" id="UP000257706">
    <property type="component" value="Unassembled WGS sequence"/>
</dbReference>
<dbReference type="AlphaFoldDB" id="A0A162L3J6"/>
<evidence type="ECO:0000313" key="2">
    <source>
        <dbReference type="EMBL" id="HAE51012.1"/>
    </source>
</evidence>
<gene>
    <name evidence="3" type="ORF">AUP44_27165</name>
    <name evidence="2" type="ORF">DCK97_26715</name>
</gene>
<dbReference type="EMBL" id="DMAI01000437">
    <property type="protein sequence ID" value="HAE51012.1"/>
    <property type="molecule type" value="Genomic_DNA"/>
</dbReference>
<organism evidence="3 4">
    <name type="scientific">Tistrella mobilis</name>
    <dbReference type="NCBI Taxonomy" id="171437"/>
    <lineage>
        <taxon>Bacteria</taxon>
        <taxon>Pseudomonadati</taxon>
        <taxon>Pseudomonadota</taxon>
        <taxon>Alphaproteobacteria</taxon>
        <taxon>Geminicoccales</taxon>
        <taxon>Geminicoccaceae</taxon>
        <taxon>Tistrella</taxon>
    </lineage>
</organism>
<dbReference type="GeneID" id="97242531"/>
<name>A0A162L3J6_9PROT</name>
<keyword evidence="1" id="KW-1133">Transmembrane helix</keyword>
<dbReference type="RefSeq" id="WP_014744555.1">
    <property type="nucleotide sequence ID" value="NZ_CP121013.1"/>
</dbReference>
<protein>
    <submittedName>
        <fullName evidence="3">Uncharacterized protein</fullName>
    </submittedName>
</protein>
<dbReference type="Proteomes" id="UP000075787">
    <property type="component" value="Unassembled WGS sequence"/>
</dbReference>
<evidence type="ECO:0000313" key="4">
    <source>
        <dbReference type="Proteomes" id="UP000075787"/>
    </source>
</evidence>
<reference evidence="2 5" key="2">
    <citation type="journal article" date="2018" name="Nat. Biotechnol.">
        <title>A standardized bacterial taxonomy based on genome phylogeny substantially revises the tree of life.</title>
        <authorList>
            <person name="Parks D.H."/>
            <person name="Chuvochina M."/>
            <person name="Waite D.W."/>
            <person name="Rinke C."/>
            <person name="Skarshewski A."/>
            <person name="Chaumeil P.A."/>
            <person name="Hugenholtz P."/>
        </authorList>
    </citation>
    <scope>NUCLEOTIDE SEQUENCE [LARGE SCALE GENOMIC DNA]</scope>
    <source>
        <strain evidence="2">UBA8739</strain>
    </source>
</reference>
<comment type="caution">
    <text evidence="3">The sequence shown here is derived from an EMBL/GenBank/DDBJ whole genome shotgun (WGS) entry which is preliminary data.</text>
</comment>